<reference evidence="2" key="2">
    <citation type="submission" date="2023-06" db="EMBL/GenBank/DDBJ databases">
        <authorList>
            <consortium name="Lawrence Berkeley National Laboratory"/>
            <person name="Haridas S."/>
            <person name="Hensen N."/>
            <person name="Bonometti L."/>
            <person name="Westerberg I."/>
            <person name="Brannstrom I.O."/>
            <person name="Guillou S."/>
            <person name="Cros-Aarteil S."/>
            <person name="Calhoun S."/>
            <person name="Kuo A."/>
            <person name="Mondo S."/>
            <person name="Pangilinan J."/>
            <person name="Riley R."/>
            <person name="Labutti K."/>
            <person name="Andreopoulos B."/>
            <person name="Lipzen A."/>
            <person name="Chen C."/>
            <person name="Yanf M."/>
            <person name="Daum C."/>
            <person name="Ng V."/>
            <person name="Clum A."/>
            <person name="Steindorff A."/>
            <person name="Ohm R."/>
            <person name="Martin F."/>
            <person name="Silar P."/>
            <person name="Natvig D."/>
            <person name="Lalanne C."/>
            <person name="Gautier V."/>
            <person name="Ament-Velasquez S.L."/>
            <person name="Kruys A."/>
            <person name="Hutchinson M.I."/>
            <person name="Powell A.J."/>
            <person name="Barry K."/>
            <person name="Miller A.N."/>
            <person name="Grigoriev I.V."/>
            <person name="Debuchy R."/>
            <person name="Gladieux P."/>
            <person name="Thoren M.H."/>
            <person name="Johannesson H."/>
        </authorList>
    </citation>
    <scope>NUCLEOTIDE SEQUENCE</scope>
    <source>
        <strain evidence="2">CBS 955.72</strain>
    </source>
</reference>
<reference evidence="2" key="1">
    <citation type="journal article" date="2023" name="Mol. Phylogenet. Evol.">
        <title>Genome-scale phylogeny and comparative genomics of the fungal order Sordariales.</title>
        <authorList>
            <person name="Hensen N."/>
            <person name="Bonometti L."/>
            <person name="Westerberg I."/>
            <person name="Brannstrom I.O."/>
            <person name="Guillou S."/>
            <person name="Cros-Aarteil S."/>
            <person name="Calhoun S."/>
            <person name="Haridas S."/>
            <person name="Kuo A."/>
            <person name="Mondo S."/>
            <person name="Pangilinan J."/>
            <person name="Riley R."/>
            <person name="LaButti K."/>
            <person name="Andreopoulos B."/>
            <person name="Lipzen A."/>
            <person name="Chen C."/>
            <person name="Yan M."/>
            <person name="Daum C."/>
            <person name="Ng V."/>
            <person name="Clum A."/>
            <person name="Steindorff A."/>
            <person name="Ohm R.A."/>
            <person name="Martin F."/>
            <person name="Silar P."/>
            <person name="Natvig D.O."/>
            <person name="Lalanne C."/>
            <person name="Gautier V."/>
            <person name="Ament-Velasquez S.L."/>
            <person name="Kruys A."/>
            <person name="Hutchinson M.I."/>
            <person name="Powell A.J."/>
            <person name="Barry K."/>
            <person name="Miller A.N."/>
            <person name="Grigoriev I.V."/>
            <person name="Debuchy R."/>
            <person name="Gladieux P."/>
            <person name="Hiltunen Thoren M."/>
            <person name="Johannesson H."/>
        </authorList>
    </citation>
    <scope>NUCLEOTIDE SEQUENCE</scope>
    <source>
        <strain evidence="2">CBS 955.72</strain>
    </source>
</reference>
<evidence type="ECO:0000259" key="1">
    <source>
        <dbReference type="Pfam" id="PF18276"/>
    </source>
</evidence>
<comment type="caution">
    <text evidence="2">The sequence shown here is derived from an EMBL/GenBank/DDBJ whole genome shotgun (WGS) entry which is preliminary data.</text>
</comment>
<dbReference type="Proteomes" id="UP001275084">
    <property type="component" value="Unassembled WGS sequence"/>
</dbReference>
<dbReference type="InterPro" id="IPR040840">
    <property type="entry name" value="TcA_TcB_BD"/>
</dbReference>
<dbReference type="EMBL" id="JAUIQD010000009">
    <property type="protein sequence ID" value="KAK3339646.1"/>
    <property type="molecule type" value="Genomic_DNA"/>
</dbReference>
<sequence length="173" mass="19493">MKDPLYAGSQSARIRDLTKQLQERRMQVNLKGHEIKGIDKQIKIQQVRLKLNRTFAACQLKPSYDFELTKNISLRELNPRALPTLRGTFSLPELLFDFDFPGHFMRRIRSVSVSIPCVIGPYTSLAATRFLTEHRYRVNSAASDGNSYLGSVSNNVPISQVAISSGMQDSGTF</sequence>
<proteinExistence type="predicted"/>
<organism evidence="2 3">
    <name type="scientific">Lasiosphaeria hispida</name>
    <dbReference type="NCBI Taxonomy" id="260671"/>
    <lineage>
        <taxon>Eukaryota</taxon>
        <taxon>Fungi</taxon>
        <taxon>Dikarya</taxon>
        <taxon>Ascomycota</taxon>
        <taxon>Pezizomycotina</taxon>
        <taxon>Sordariomycetes</taxon>
        <taxon>Sordariomycetidae</taxon>
        <taxon>Sordariales</taxon>
        <taxon>Lasiosphaeriaceae</taxon>
        <taxon>Lasiosphaeria</taxon>
    </lineage>
</organism>
<evidence type="ECO:0000313" key="2">
    <source>
        <dbReference type="EMBL" id="KAK3339646.1"/>
    </source>
</evidence>
<accession>A0AAJ0M7H1</accession>
<dbReference type="AlphaFoldDB" id="A0AAJ0M7H1"/>
<dbReference type="Pfam" id="PF18276">
    <property type="entry name" value="TcA_TcB_BD"/>
    <property type="match status" value="1"/>
</dbReference>
<protein>
    <recommendedName>
        <fullName evidence="1">Tc toxin complex TcA C-terminal TcB-binding domain-containing protein</fullName>
    </recommendedName>
</protein>
<feature type="domain" description="Tc toxin complex TcA C-terminal TcB-binding" evidence="1">
    <location>
        <begin position="46"/>
        <end position="173"/>
    </location>
</feature>
<gene>
    <name evidence="2" type="ORF">B0T25DRAFT_618140</name>
</gene>
<evidence type="ECO:0000313" key="3">
    <source>
        <dbReference type="Proteomes" id="UP001275084"/>
    </source>
</evidence>
<keyword evidence="3" id="KW-1185">Reference proteome</keyword>
<name>A0AAJ0M7H1_9PEZI</name>